<accession>A0ACD5XC96</accession>
<sequence>MDAATGAMGALIPKLLELLKEEYMIQTRVKKDVEFLQLEMKSMEAALHKVAIVPRDQLDEQVKIWANDVRELSYQMEDLVDSFLVRVEDSAPAAHQDTFKGLMKKMGNLLRKGKTRHQIADAIKDIKDQVQEVSARRDRYKVDDVAAANLATSSTVDPRMLALFRDQRDLVGIEGPRDELIKRLMAEHDVEPKQPPKILSVCGFGGLGKTTVVKAVYDVLRPQFDSGAFVSVGRNPNMKKIFKEILFEIDRKEASQAATMDETQLIKEISRLLQKNRYFIVIDDIWDIRSWEIISSALVNNSCGSIIISTTRISEVASTTCDVYKLQPLCFDRSKELFYKRLSISKGKTTFDQSFELCEKILHRCGGVPLAIITVASLLADKPSEDWSEVYNSIGFGDGHNIQVENTRNILLYSYYDLPCHLRTCLLYLSIFPEDSQIWKHSLIWRWIAEGFVHDKQGTGLFEMGERYFNQLINKNMIQPIETNRRGIVIHCRVHDLVLDMIYFLSKEENFVTVLGRNRPHTTPQINARRLSIQETELEHDDPLVSTPMLQARSFVAIFCRIIAMPSLSKFQVLRVLAIEGCTFTKDSYCHLEHLGSLLQLRYLGVRGTPITELPKDIGNLRFLQTLDLRETKIRELPRGFGLLRKLMCLYLDFDFEGMKDWIRNLTSLEVLSLENVSPCFVEEIGKLTELRELKIGCITLDAKLCADLMVSLGDLQKLQIIQVTVSATFPLDTSHIWISKSYVLSRHLLSLKLQVNFPRLPVWIDSSHLPHLANLFVTVETVHGEDMEILGRFQELITLQIDTAGSSLPDLVGSGAFPKLRYFSCTCKPRFLVGAMPCLEYLHCYVMERWDRDYGSLQNLPCLETVTIVDSFFFPFCIVRYTSFSLIVCVYLLVTVKNKLPRSGPFGVEFLHTIGNLLEIYYLGIKKFWLRSTKRNFPSIIDILYGLFLKGYLRL</sequence>
<proteinExistence type="predicted"/>
<organism evidence="1 2">
    <name type="scientific">Avena sativa</name>
    <name type="common">Oat</name>
    <dbReference type="NCBI Taxonomy" id="4498"/>
    <lineage>
        <taxon>Eukaryota</taxon>
        <taxon>Viridiplantae</taxon>
        <taxon>Streptophyta</taxon>
        <taxon>Embryophyta</taxon>
        <taxon>Tracheophyta</taxon>
        <taxon>Spermatophyta</taxon>
        <taxon>Magnoliopsida</taxon>
        <taxon>Liliopsida</taxon>
        <taxon>Poales</taxon>
        <taxon>Poaceae</taxon>
        <taxon>BOP clade</taxon>
        <taxon>Pooideae</taxon>
        <taxon>Poodae</taxon>
        <taxon>Poeae</taxon>
        <taxon>Poeae Chloroplast Group 1 (Aveneae type)</taxon>
        <taxon>Aveninae</taxon>
        <taxon>Avena</taxon>
    </lineage>
</organism>
<dbReference type="Proteomes" id="UP001732700">
    <property type="component" value="Chromosome 4D"/>
</dbReference>
<protein>
    <submittedName>
        <fullName evidence="1">Uncharacterized protein</fullName>
    </submittedName>
</protein>
<evidence type="ECO:0000313" key="1">
    <source>
        <dbReference type="EnsemblPlants" id="AVESA.00010b.r2.4DG0791280.2.CDS"/>
    </source>
</evidence>
<reference evidence="1" key="2">
    <citation type="submission" date="2025-09" db="UniProtKB">
        <authorList>
            <consortium name="EnsemblPlants"/>
        </authorList>
    </citation>
    <scope>IDENTIFICATION</scope>
</reference>
<dbReference type="EnsemblPlants" id="AVESA.00010b.r2.4DG0791280.2">
    <property type="protein sequence ID" value="AVESA.00010b.r2.4DG0791280.2.CDS"/>
    <property type="gene ID" value="AVESA.00010b.r2.4DG0791280"/>
</dbReference>
<reference evidence="1" key="1">
    <citation type="submission" date="2021-05" db="EMBL/GenBank/DDBJ databases">
        <authorList>
            <person name="Scholz U."/>
            <person name="Mascher M."/>
            <person name="Fiebig A."/>
        </authorList>
    </citation>
    <scope>NUCLEOTIDE SEQUENCE [LARGE SCALE GENOMIC DNA]</scope>
</reference>
<name>A0ACD5XC96_AVESA</name>
<evidence type="ECO:0000313" key="2">
    <source>
        <dbReference type="Proteomes" id="UP001732700"/>
    </source>
</evidence>
<keyword evidence="2" id="KW-1185">Reference proteome</keyword>